<keyword evidence="2 3" id="KW-0175">Coiled coil</keyword>
<comment type="similarity">
    <text evidence="1">Belongs to the OPA3 family.</text>
</comment>
<dbReference type="OrthoDB" id="2129069at2759"/>
<evidence type="ECO:0000313" key="5">
    <source>
        <dbReference type="EMBL" id="KAH7358984.1"/>
    </source>
</evidence>
<keyword evidence="6" id="KW-1185">Reference proteome</keyword>
<sequence>MVPLPLFKLAALFVRHISKYGANQIKAQAHEHPRFRAIAARYGQAIHQLNMRGNVALLRNPMAEIKAKEKAETATVQTKEEFEKEQEKKRRSSTKEHEQASGDSTKGAGTRPSHFRIFTSQSVWRRKFRPLPEAKAVDLFADVVGDAFILGVAGGLIVYESWKALQKPDKNLERIRELDERFEDLERRELALEKEEADLMRKVTVLEDALRKLTDPKTKKPLLPPPEPPLEPSPSAVA</sequence>
<protein>
    <submittedName>
        <fullName evidence="5">Optic atrophy 3-like protein</fullName>
    </submittedName>
</protein>
<dbReference type="Proteomes" id="UP000813385">
    <property type="component" value="Unassembled WGS sequence"/>
</dbReference>
<dbReference type="InterPro" id="IPR010754">
    <property type="entry name" value="OPA3-like"/>
</dbReference>
<proteinExistence type="inferred from homology"/>
<name>A0A8K0X1S5_9PEZI</name>
<feature type="compositionally biased region" description="Pro residues" evidence="4">
    <location>
        <begin position="222"/>
        <end position="232"/>
    </location>
</feature>
<comment type="caution">
    <text evidence="5">The sequence shown here is derived from an EMBL/GenBank/DDBJ whole genome shotgun (WGS) entry which is preliminary data.</text>
</comment>
<dbReference type="PANTHER" id="PTHR12499:SF0">
    <property type="entry name" value="OPTIC ATROPHY 3 PROTEIN"/>
    <property type="match status" value="1"/>
</dbReference>
<reference evidence="5" key="1">
    <citation type="journal article" date="2021" name="Nat. Commun.">
        <title>Genetic determinants of endophytism in the Arabidopsis root mycobiome.</title>
        <authorList>
            <person name="Mesny F."/>
            <person name="Miyauchi S."/>
            <person name="Thiergart T."/>
            <person name="Pickel B."/>
            <person name="Atanasova L."/>
            <person name="Karlsson M."/>
            <person name="Huettel B."/>
            <person name="Barry K.W."/>
            <person name="Haridas S."/>
            <person name="Chen C."/>
            <person name="Bauer D."/>
            <person name="Andreopoulos W."/>
            <person name="Pangilinan J."/>
            <person name="LaButti K."/>
            <person name="Riley R."/>
            <person name="Lipzen A."/>
            <person name="Clum A."/>
            <person name="Drula E."/>
            <person name="Henrissat B."/>
            <person name="Kohler A."/>
            <person name="Grigoriev I.V."/>
            <person name="Martin F.M."/>
            <person name="Hacquard S."/>
        </authorList>
    </citation>
    <scope>NUCLEOTIDE SEQUENCE</scope>
    <source>
        <strain evidence="5">MPI-CAGE-AT-0016</strain>
    </source>
</reference>
<feature type="region of interest" description="Disordered" evidence="4">
    <location>
        <begin position="69"/>
        <end position="112"/>
    </location>
</feature>
<dbReference type="AlphaFoldDB" id="A0A8K0X1S5"/>
<organism evidence="5 6">
    <name type="scientific">Plectosphaerella cucumerina</name>
    <dbReference type="NCBI Taxonomy" id="40658"/>
    <lineage>
        <taxon>Eukaryota</taxon>
        <taxon>Fungi</taxon>
        <taxon>Dikarya</taxon>
        <taxon>Ascomycota</taxon>
        <taxon>Pezizomycotina</taxon>
        <taxon>Sordariomycetes</taxon>
        <taxon>Hypocreomycetidae</taxon>
        <taxon>Glomerellales</taxon>
        <taxon>Plectosphaerellaceae</taxon>
        <taxon>Plectosphaerella</taxon>
    </lineage>
</organism>
<dbReference type="PANTHER" id="PTHR12499">
    <property type="entry name" value="OPTIC ATROPHY 3 PROTEIN OPA3"/>
    <property type="match status" value="1"/>
</dbReference>
<evidence type="ECO:0000256" key="2">
    <source>
        <dbReference type="ARBA" id="ARBA00023054"/>
    </source>
</evidence>
<evidence type="ECO:0000313" key="6">
    <source>
        <dbReference type="Proteomes" id="UP000813385"/>
    </source>
</evidence>
<feature type="compositionally biased region" description="Basic and acidic residues" evidence="4">
    <location>
        <begin position="69"/>
        <end position="100"/>
    </location>
</feature>
<accession>A0A8K0X1S5</accession>
<gene>
    <name evidence="5" type="ORF">B0T11DRAFT_285516</name>
</gene>
<evidence type="ECO:0000256" key="3">
    <source>
        <dbReference type="SAM" id="Coils"/>
    </source>
</evidence>
<evidence type="ECO:0000256" key="1">
    <source>
        <dbReference type="ARBA" id="ARBA00007584"/>
    </source>
</evidence>
<feature type="region of interest" description="Disordered" evidence="4">
    <location>
        <begin position="215"/>
        <end position="238"/>
    </location>
</feature>
<evidence type="ECO:0000256" key="4">
    <source>
        <dbReference type="SAM" id="MobiDB-lite"/>
    </source>
</evidence>
<dbReference type="EMBL" id="JAGPXD010000004">
    <property type="protein sequence ID" value="KAH7358984.1"/>
    <property type="molecule type" value="Genomic_DNA"/>
</dbReference>
<dbReference type="Pfam" id="PF07047">
    <property type="entry name" value="OPA3"/>
    <property type="match status" value="1"/>
</dbReference>
<dbReference type="GO" id="GO:0005739">
    <property type="term" value="C:mitochondrion"/>
    <property type="evidence" value="ECO:0007669"/>
    <property type="project" value="TreeGrafter"/>
</dbReference>
<dbReference type="GO" id="GO:0019216">
    <property type="term" value="P:regulation of lipid metabolic process"/>
    <property type="evidence" value="ECO:0007669"/>
    <property type="project" value="TreeGrafter"/>
</dbReference>
<feature type="coiled-coil region" evidence="3">
    <location>
        <begin position="175"/>
        <end position="202"/>
    </location>
</feature>